<reference evidence="1 2" key="1">
    <citation type="submission" date="2020-08" db="EMBL/GenBank/DDBJ databases">
        <title>Genome public.</title>
        <authorList>
            <person name="Liu C."/>
            <person name="Sun Q."/>
        </authorList>
    </citation>
    <scope>NUCLEOTIDE SEQUENCE [LARGE SCALE GENOMIC DNA]</scope>
    <source>
        <strain evidence="1 2">BX1</strain>
    </source>
</reference>
<evidence type="ECO:0000313" key="1">
    <source>
        <dbReference type="EMBL" id="MBC8575013.1"/>
    </source>
</evidence>
<gene>
    <name evidence="1" type="ORF">H8717_01110</name>
</gene>
<dbReference type="EMBL" id="JACRTB010000002">
    <property type="protein sequence ID" value="MBC8575013.1"/>
    <property type="molecule type" value="Genomic_DNA"/>
</dbReference>
<dbReference type="SUPFAM" id="SSF52172">
    <property type="entry name" value="CheY-like"/>
    <property type="match status" value="1"/>
</dbReference>
<evidence type="ECO:0000313" key="2">
    <source>
        <dbReference type="Proteomes" id="UP000658131"/>
    </source>
</evidence>
<proteinExistence type="predicted"/>
<dbReference type="InterPro" id="IPR011006">
    <property type="entry name" value="CheY-like_superfamily"/>
</dbReference>
<keyword evidence="2" id="KW-1185">Reference proteome</keyword>
<comment type="caution">
    <text evidence="1">The sequence shown here is derived from an EMBL/GenBank/DDBJ whole genome shotgun (WGS) entry which is preliminary data.</text>
</comment>
<name>A0ABR7NF33_9FIRM</name>
<accession>A0ABR7NF33</accession>
<sequence length="62" mass="6960">MLTQIMVEQKRSAEAGRDGKNGFAYAMSGLDDAAAPDVMLPKKNGFEVARELRREKPLKFFQ</sequence>
<dbReference type="RefSeq" id="WP_262398704.1">
    <property type="nucleotide sequence ID" value="NZ_JACRTB010000002.1"/>
</dbReference>
<dbReference type="Proteomes" id="UP000658131">
    <property type="component" value="Unassembled WGS sequence"/>
</dbReference>
<organism evidence="1 2">
    <name type="scientific">Yanshouia hominis</name>
    <dbReference type="NCBI Taxonomy" id="2763673"/>
    <lineage>
        <taxon>Bacteria</taxon>
        <taxon>Bacillati</taxon>
        <taxon>Bacillota</taxon>
        <taxon>Clostridia</taxon>
        <taxon>Eubacteriales</taxon>
        <taxon>Oscillospiraceae</taxon>
        <taxon>Yanshouia</taxon>
    </lineage>
</organism>
<protein>
    <submittedName>
        <fullName evidence="1">Uncharacterized protein</fullName>
    </submittedName>
</protein>